<comment type="caution">
    <text evidence="6">The sequence shown here is derived from an EMBL/GenBank/DDBJ whole genome shotgun (WGS) entry which is preliminary data.</text>
</comment>
<dbReference type="InterPro" id="IPR025064">
    <property type="entry name" value="DUF4005"/>
</dbReference>
<evidence type="ECO:0000256" key="1">
    <source>
        <dbReference type="ARBA" id="ARBA00022860"/>
    </source>
</evidence>
<dbReference type="EMBL" id="VEPZ02001720">
    <property type="protein sequence ID" value="KAE8661416.1"/>
    <property type="molecule type" value="Genomic_DNA"/>
</dbReference>
<evidence type="ECO:0000256" key="3">
    <source>
        <dbReference type="ARBA" id="ARBA00024378"/>
    </source>
</evidence>
<evidence type="ECO:0000313" key="7">
    <source>
        <dbReference type="Proteomes" id="UP000436088"/>
    </source>
</evidence>
<keyword evidence="1" id="KW-0112">Calmodulin-binding</keyword>
<feature type="region of interest" description="Disordered" evidence="4">
    <location>
        <begin position="338"/>
        <end position="366"/>
    </location>
</feature>
<dbReference type="GO" id="GO:0016301">
    <property type="term" value="F:kinase activity"/>
    <property type="evidence" value="ECO:0007669"/>
    <property type="project" value="UniProtKB-KW"/>
</dbReference>
<dbReference type="Pfam" id="PF13178">
    <property type="entry name" value="DUF4005"/>
    <property type="match status" value="1"/>
</dbReference>
<dbReference type="Proteomes" id="UP000436088">
    <property type="component" value="Unassembled WGS sequence"/>
</dbReference>
<organism evidence="6 7">
    <name type="scientific">Hibiscus syriacus</name>
    <name type="common">Rose of Sharon</name>
    <dbReference type="NCBI Taxonomy" id="106335"/>
    <lineage>
        <taxon>Eukaryota</taxon>
        <taxon>Viridiplantae</taxon>
        <taxon>Streptophyta</taxon>
        <taxon>Embryophyta</taxon>
        <taxon>Tracheophyta</taxon>
        <taxon>Spermatophyta</taxon>
        <taxon>Magnoliopsida</taxon>
        <taxon>eudicotyledons</taxon>
        <taxon>Gunneridae</taxon>
        <taxon>Pentapetalae</taxon>
        <taxon>rosids</taxon>
        <taxon>malvids</taxon>
        <taxon>Malvales</taxon>
        <taxon>Malvaceae</taxon>
        <taxon>Malvoideae</taxon>
        <taxon>Hibiscus</taxon>
    </lineage>
</organism>
<sequence>MGKSPAKWIKTLLLWKKSSNSNLPKGKDMLNCAHKGEVLASKVTLSELLADPPSISAPILISASNFEDSKKGIPTQLPKSGTNSSSSQAVGNDNAISNFGKPEDPERIRLDRAAAKAQAAFRGYLACGAFQTLKGIIRLQALIRGHLVRRQAVSTLCCTWGIVKFQALARGQKVRCSDIGIEVQEKHLRLPQGSKTSDPFRISAFSRVKNSTNKVFVQKLLASSPSVFPLRLQYGPEEPNSLWQWLRRWTFSRFWEPSSQIIRSLILKSQTKRSVWKVSNAKVENGACFTSEHEKLKCGVSKVSGNSTADTVPEHPQNELEKVKRTLKRLTTKEVSKKSEVVRDKTTQTLTRTTDASDVSEQESDEKMMRDVSTLLSNPSKLQADMILSQEDTSLDEPSVSPAVDLAPAENDAKIENMPVPEESSSKDEKIGGMSSKKLNQWRASFPAKTGNLEEIGLNKTPKVPSYMSPTESVKARLRSQGSPRSGAWEVVDKNGLNRRYSLSSSTNSNLGSLSPRAQRQAHVAGKGDKVVRAEWRR</sequence>
<reference evidence="6" key="1">
    <citation type="submission" date="2019-09" db="EMBL/GenBank/DDBJ databases">
        <title>Draft genome information of white flower Hibiscus syriacus.</title>
        <authorList>
            <person name="Kim Y.-M."/>
        </authorList>
    </citation>
    <scope>NUCLEOTIDE SEQUENCE [LARGE SCALE GENOMIC DNA]</scope>
    <source>
        <strain evidence="6">YM2019G1</strain>
    </source>
</reference>
<keyword evidence="7" id="KW-1185">Reference proteome</keyword>
<feature type="region of interest" description="Disordered" evidence="4">
    <location>
        <begin position="502"/>
        <end position="538"/>
    </location>
</feature>
<comment type="subunit">
    <text evidence="3">Binds to multiple calmodulin (CaM) in the presence of Ca(2+) and CaM-like proteins.</text>
</comment>
<name>A0A6A2XH18_HIBSY</name>
<feature type="compositionally biased region" description="Basic and acidic residues" evidence="4">
    <location>
        <begin position="526"/>
        <end position="538"/>
    </location>
</feature>
<evidence type="ECO:0000259" key="5">
    <source>
        <dbReference type="Pfam" id="PF13178"/>
    </source>
</evidence>
<protein>
    <submittedName>
        <fullName evidence="6">Leucine-rich repeat protein kinase family protein</fullName>
    </submittedName>
</protein>
<feature type="region of interest" description="Disordered" evidence="4">
    <location>
        <begin position="459"/>
        <end position="489"/>
    </location>
</feature>
<dbReference type="Pfam" id="PF00612">
    <property type="entry name" value="IQ"/>
    <property type="match status" value="2"/>
</dbReference>
<feature type="domain" description="DUF4005" evidence="5">
    <location>
        <begin position="458"/>
        <end position="520"/>
    </location>
</feature>
<feature type="compositionally biased region" description="Polar residues" evidence="4">
    <location>
        <begin position="77"/>
        <end position="97"/>
    </location>
</feature>
<feature type="region of interest" description="Disordered" evidence="4">
    <location>
        <begin position="72"/>
        <end position="103"/>
    </location>
</feature>
<dbReference type="GO" id="GO:0005516">
    <property type="term" value="F:calmodulin binding"/>
    <property type="evidence" value="ECO:0007669"/>
    <property type="project" value="UniProtKB-KW"/>
</dbReference>
<accession>A0A6A2XH18</accession>
<dbReference type="PANTHER" id="PTHR32295:SF269">
    <property type="entry name" value="PROTEIN IQ-DOMAIN 28"/>
    <property type="match status" value="1"/>
</dbReference>
<comment type="similarity">
    <text evidence="2">Belongs to the IQD family.</text>
</comment>
<evidence type="ECO:0000313" key="6">
    <source>
        <dbReference type="EMBL" id="KAE8661416.1"/>
    </source>
</evidence>
<keyword evidence="6" id="KW-0808">Transferase</keyword>
<dbReference type="PANTHER" id="PTHR32295">
    <property type="entry name" value="IQ-DOMAIN 5-RELATED"/>
    <property type="match status" value="1"/>
</dbReference>
<evidence type="ECO:0000256" key="4">
    <source>
        <dbReference type="SAM" id="MobiDB-lite"/>
    </source>
</evidence>
<dbReference type="InterPro" id="IPR000048">
    <property type="entry name" value="IQ_motif_EF-hand-BS"/>
</dbReference>
<dbReference type="SMART" id="SM00015">
    <property type="entry name" value="IQ"/>
    <property type="match status" value="2"/>
</dbReference>
<dbReference type="AlphaFoldDB" id="A0A6A2XH18"/>
<proteinExistence type="inferred from homology"/>
<evidence type="ECO:0000256" key="2">
    <source>
        <dbReference type="ARBA" id="ARBA00024341"/>
    </source>
</evidence>
<feature type="compositionally biased region" description="Low complexity" evidence="4">
    <location>
        <begin position="502"/>
        <end position="515"/>
    </location>
</feature>
<keyword evidence="6" id="KW-0418">Kinase</keyword>
<dbReference type="PROSITE" id="PS50096">
    <property type="entry name" value="IQ"/>
    <property type="match status" value="2"/>
</dbReference>
<gene>
    <name evidence="6" type="ORF">F3Y22_tig00113725pilonHSYRG00176</name>
</gene>